<dbReference type="EMBL" id="JABVXQ010000008">
    <property type="protein sequence ID" value="KAF6094134.1"/>
    <property type="molecule type" value="Genomic_DNA"/>
</dbReference>
<dbReference type="GO" id="GO:0016301">
    <property type="term" value="F:kinase activity"/>
    <property type="evidence" value="ECO:0007669"/>
    <property type="project" value="UniProtKB-KW"/>
</dbReference>
<proteinExistence type="predicted"/>
<accession>A0A833ZHU6</accession>
<evidence type="ECO:0000256" key="1">
    <source>
        <dbReference type="SAM" id="MobiDB-lite"/>
    </source>
</evidence>
<keyword evidence="2" id="KW-0418">Kinase</keyword>
<sequence length="64" mass="6863">MTTLPSQDAPLQPPQQPYMSGQQPLYQQMAPPGGPPQQPQPVAQQPPVQGPQVQGSEAQLISFD</sequence>
<reference evidence="2 3" key="1">
    <citation type="journal article" date="2020" name="Nature">
        <title>Six reference-quality genomes reveal evolution of bat adaptations.</title>
        <authorList>
            <person name="Jebb D."/>
            <person name="Huang Z."/>
            <person name="Pippel M."/>
            <person name="Hughes G.M."/>
            <person name="Lavrichenko K."/>
            <person name="Devanna P."/>
            <person name="Winkler S."/>
            <person name="Jermiin L.S."/>
            <person name="Skirmuntt E.C."/>
            <person name="Katzourakis A."/>
            <person name="Burkitt-Gray L."/>
            <person name="Ray D.A."/>
            <person name="Sullivan K.A.M."/>
            <person name="Roscito J.G."/>
            <person name="Kirilenko B.M."/>
            <person name="Davalos L.M."/>
            <person name="Corthals A.P."/>
            <person name="Power M.L."/>
            <person name="Jones G."/>
            <person name="Ransome R.D."/>
            <person name="Dechmann D.K.N."/>
            <person name="Locatelli A.G."/>
            <person name="Puechmaille S.J."/>
            <person name="Fedrigo O."/>
            <person name="Jarvis E.D."/>
            <person name="Hiller M."/>
            <person name="Vernes S.C."/>
            <person name="Myers E.W."/>
            <person name="Teeling E.C."/>
        </authorList>
    </citation>
    <scope>NUCLEOTIDE SEQUENCE [LARGE SCALE GENOMIC DNA]</scope>
    <source>
        <strain evidence="2">Bat1K_MPI-CBG_1</strain>
    </source>
</reference>
<protein>
    <submittedName>
        <fullName evidence="2">Hepatocyte growth factor-regulated tyrosine kinase substrate</fullName>
    </submittedName>
</protein>
<feature type="region of interest" description="Disordered" evidence="1">
    <location>
        <begin position="1"/>
        <end position="64"/>
    </location>
</feature>
<dbReference type="AlphaFoldDB" id="A0A833ZHU6"/>
<feature type="compositionally biased region" description="Low complexity" evidence="1">
    <location>
        <begin position="40"/>
        <end position="55"/>
    </location>
</feature>
<comment type="caution">
    <text evidence="2">The sequence shown here is derived from an EMBL/GenBank/DDBJ whole genome shotgun (WGS) entry which is preliminary data.</text>
</comment>
<dbReference type="PANTHER" id="PTHR46275:SF1">
    <property type="entry name" value="HEPATOCYTE GROWTH FACTOR-REGULATED TYROSINE KINASE SUBSTRATE"/>
    <property type="match status" value="1"/>
</dbReference>
<keyword evidence="2" id="KW-0808">Transferase</keyword>
<organism evidence="2 3">
    <name type="scientific">Phyllostomus discolor</name>
    <name type="common">pale spear-nosed bat</name>
    <dbReference type="NCBI Taxonomy" id="89673"/>
    <lineage>
        <taxon>Eukaryota</taxon>
        <taxon>Metazoa</taxon>
        <taxon>Chordata</taxon>
        <taxon>Craniata</taxon>
        <taxon>Vertebrata</taxon>
        <taxon>Euteleostomi</taxon>
        <taxon>Mammalia</taxon>
        <taxon>Eutheria</taxon>
        <taxon>Laurasiatheria</taxon>
        <taxon>Chiroptera</taxon>
        <taxon>Yangochiroptera</taxon>
        <taxon>Phyllostomidae</taxon>
        <taxon>Phyllostominae</taxon>
        <taxon>Phyllostomus</taxon>
    </lineage>
</organism>
<dbReference type="InterPro" id="IPR017073">
    <property type="entry name" value="HGS/VPS27"/>
</dbReference>
<dbReference type="PANTHER" id="PTHR46275">
    <property type="entry name" value="HEPATOCYTE GROWTH FACTOR-REGULATED TYROSINE KINASE SUBSTRATE"/>
    <property type="match status" value="1"/>
</dbReference>
<dbReference type="GO" id="GO:0031623">
    <property type="term" value="P:receptor internalization"/>
    <property type="evidence" value="ECO:0007669"/>
    <property type="project" value="TreeGrafter"/>
</dbReference>
<name>A0A833ZHU6_9CHIR</name>
<dbReference type="GO" id="GO:0032456">
    <property type="term" value="P:endocytic recycling"/>
    <property type="evidence" value="ECO:0007669"/>
    <property type="project" value="TreeGrafter"/>
</dbReference>
<evidence type="ECO:0000313" key="3">
    <source>
        <dbReference type="Proteomes" id="UP000664940"/>
    </source>
</evidence>
<gene>
    <name evidence="2" type="ORF">HJG60_006218</name>
</gene>
<dbReference type="GO" id="GO:0043130">
    <property type="term" value="F:ubiquitin binding"/>
    <property type="evidence" value="ECO:0007669"/>
    <property type="project" value="TreeGrafter"/>
</dbReference>
<dbReference type="GO" id="GO:0005769">
    <property type="term" value="C:early endosome"/>
    <property type="evidence" value="ECO:0007669"/>
    <property type="project" value="TreeGrafter"/>
</dbReference>
<feature type="compositionally biased region" description="Polar residues" evidence="1">
    <location>
        <begin position="17"/>
        <end position="26"/>
    </location>
</feature>
<dbReference type="Proteomes" id="UP000664940">
    <property type="component" value="Unassembled WGS sequence"/>
</dbReference>
<evidence type="ECO:0000313" key="2">
    <source>
        <dbReference type="EMBL" id="KAF6094134.1"/>
    </source>
</evidence>